<organism evidence="11 12">
    <name type="scientific">Oleomonas cavernae</name>
    <dbReference type="NCBI Taxonomy" id="2320859"/>
    <lineage>
        <taxon>Bacteria</taxon>
        <taxon>Pseudomonadati</taxon>
        <taxon>Pseudomonadota</taxon>
        <taxon>Alphaproteobacteria</taxon>
        <taxon>Acetobacterales</taxon>
        <taxon>Acetobacteraceae</taxon>
        <taxon>Oleomonas</taxon>
    </lineage>
</organism>
<evidence type="ECO:0000256" key="9">
    <source>
        <dbReference type="ARBA" id="ARBA00023136"/>
    </source>
</evidence>
<dbReference type="SUPFAM" id="SSF117916">
    <property type="entry name" value="Fe-S cluster assembly (FSCA) domain-like"/>
    <property type="match status" value="1"/>
</dbReference>
<feature type="domain" description="Rieske" evidence="10">
    <location>
        <begin position="193"/>
        <end position="287"/>
    </location>
</feature>
<dbReference type="Gene3D" id="3.30.300.130">
    <property type="entry name" value="Fe-S cluster assembly (FSCA)"/>
    <property type="match status" value="1"/>
</dbReference>
<protein>
    <recommendedName>
        <fullName evidence="10">Rieske domain-containing protein</fullName>
    </recommendedName>
</protein>
<evidence type="ECO:0000256" key="1">
    <source>
        <dbReference type="ARBA" id="ARBA00004370"/>
    </source>
</evidence>
<keyword evidence="3" id="KW-0001">2Fe-2S</keyword>
<dbReference type="Pfam" id="PF01106">
    <property type="entry name" value="NifU"/>
    <property type="match status" value="1"/>
</dbReference>
<dbReference type="RefSeq" id="WP_119777035.1">
    <property type="nucleotide sequence ID" value="NZ_QYUK01000011.1"/>
</dbReference>
<comment type="caution">
    <text evidence="11">The sequence shown here is derived from an EMBL/GenBank/DDBJ whole genome shotgun (WGS) entry which is preliminary data.</text>
</comment>
<keyword evidence="6" id="KW-0560">Oxidoreductase</keyword>
<keyword evidence="7" id="KW-0408">Iron</keyword>
<dbReference type="PROSITE" id="PS51296">
    <property type="entry name" value="RIESKE"/>
    <property type="match status" value="1"/>
</dbReference>
<keyword evidence="8" id="KW-0411">Iron-sulfur</keyword>
<evidence type="ECO:0000256" key="2">
    <source>
        <dbReference type="ARBA" id="ARBA00022692"/>
    </source>
</evidence>
<dbReference type="OrthoDB" id="9800776at2"/>
<keyword evidence="2" id="KW-0812">Transmembrane</keyword>
<evidence type="ECO:0000259" key="10">
    <source>
        <dbReference type="PROSITE" id="PS51296"/>
    </source>
</evidence>
<dbReference type="CDD" id="cd03467">
    <property type="entry name" value="Rieske"/>
    <property type="match status" value="1"/>
</dbReference>
<dbReference type="InterPro" id="IPR050584">
    <property type="entry name" value="Cholesterol_7-desaturase"/>
</dbReference>
<evidence type="ECO:0000313" key="12">
    <source>
        <dbReference type="Proteomes" id="UP000284605"/>
    </source>
</evidence>
<keyword evidence="9" id="KW-0472">Membrane</keyword>
<sequence length="291" mass="30916">MNAPASLPTQRDDLTGLVGDIQHLEAIFETWGETQRGAISAYRQAIEALHGEALRRLVRALKSDPAALAAMKDALSDEVVYAVMRRLGVVKASLTERVEAALDNVRPMLASHGGDVELVAIRPPAIEVRFVGACDSCPASALTFHSGVKKAVQDACPEITEVLQVKGLGGGACKDDALRFVSPFAIDAVGHWRPVGVLSDIPEGGVRGLELDGAPIILSRQGAVVTCFQNACAHLGFSLDGGTIRDGIIACPFHGFQYDLTSGECLTAPEVQLQPHAVRVIGERVEVRLAR</sequence>
<dbReference type="Pfam" id="PF00355">
    <property type="entry name" value="Rieske"/>
    <property type="match status" value="1"/>
</dbReference>
<accession>A0A418W8Q9</accession>
<dbReference type="Proteomes" id="UP000284605">
    <property type="component" value="Unassembled WGS sequence"/>
</dbReference>
<evidence type="ECO:0000256" key="3">
    <source>
        <dbReference type="ARBA" id="ARBA00022714"/>
    </source>
</evidence>
<dbReference type="PANTHER" id="PTHR21266">
    <property type="entry name" value="IRON-SULFUR DOMAIN CONTAINING PROTEIN"/>
    <property type="match status" value="1"/>
</dbReference>
<evidence type="ECO:0000256" key="7">
    <source>
        <dbReference type="ARBA" id="ARBA00023004"/>
    </source>
</evidence>
<dbReference type="GO" id="GO:0051537">
    <property type="term" value="F:2 iron, 2 sulfur cluster binding"/>
    <property type="evidence" value="ECO:0007669"/>
    <property type="project" value="UniProtKB-KW"/>
</dbReference>
<dbReference type="AlphaFoldDB" id="A0A418W8Q9"/>
<name>A0A418W8Q9_9PROT</name>
<dbReference type="InterPro" id="IPR036922">
    <property type="entry name" value="Rieske_2Fe-2S_sf"/>
</dbReference>
<dbReference type="SUPFAM" id="SSF50022">
    <property type="entry name" value="ISP domain"/>
    <property type="match status" value="1"/>
</dbReference>
<dbReference type="EMBL" id="QYUK01000011">
    <property type="protein sequence ID" value="RJF86397.1"/>
    <property type="molecule type" value="Genomic_DNA"/>
</dbReference>
<keyword evidence="4" id="KW-0479">Metal-binding</keyword>
<evidence type="ECO:0000256" key="8">
    <source>
        <dbReference type="ARBA" id="ARBA00023014"/>
    </source>
</evidence>
<evidence type="ECO:0000256" key="4">
    <source>
        <dbReference type="ARBA" id="ARBA00022723"/>
    </source>
</evidence>
<dbReference type="GO" id="GO:0016226">
    <property type="term" value="P:iron-sulfur cluster assembly"/>
    <property type="evidence" value="ECO:0007669"/>
    <property type="project" value="InterPro"/>
</dbReference>
<dbReference type="PANTHER" id="PTHR21266:SF32">
    <property type="entry name" value="CHOLESTEROL 7-DESATURASE NVD"/>
    <property type="match status" value="1"/>
</dbReference>
<evidence type="ECO:0000256" key="5">
    <source>
        <dbReference type="ARBA" id="ARBA00022989"/>
    </source>
</evidence>
<dbReference type="GO" id="GO:0016491">
    <property type="term" value="F:oxidoreductase activity"/>
    <property type="evidence" value="ECO:0007669"/>
    <property type="project" value="UniProtKB-KW"/>
</dbReference>
<reference evidence="11 12" key="1">
    <citation type="submission" date="2018-09" db="EMBL/GenBank/DDBJ databases">
        <authorList>
            <person name="Zhu H."/>
        </authorList>
    </citation>
    <scope>NUCLEOTIDE SEQUENCE [LARGE SCALE GENOMIC DNA]</scope>
    <source>
        <strain evidence="11 12">K1W22B-8</strain>
    </source>
</reference>
<dbReference type="Gene3D" id="2.102.10.10">
    <property type="entry name" value="Rieske [2Fe-2S] iron-sulphur domain"/>
    <property type="match status" value="1"/>
</dbReference>
<dbReference type="InterPro" id="IPR034904">
    <property type="entry name" value="FSCA_dom_sf"/>
</dbReference>
<evidence type="ECO:0000313" key="11">
    <source>
        <dbReference type="EMBL" id="RJF86397.1"/>
    </source>
</evidence>
<dbReference type="InterPro" id="IPR017941">
    <property type="entry name" value="Rieske_2Fe-2S"/>
</dbReference>
<proteinExistence type="predicted"/>
<comment type="subcellular location">
    <subcellularLocation>
        <location evidence="1">Membrane</location>
    </subcellularLocation>
</comment>
<keyword evidence="12" id="KW-1185">Reference proteome</keyword>
<gene>
    <name evidence="11" type="ORF">D3874_04630</name>
</gene>
<dbReference type="GO" id="GO:0005506">
    <property type="term" value="F:iron ion binding"/>
    <property type="evidence" value="ECO:0007669"/>
    <property type="project" value="InterPro"/>
</dbReference>
<evidence type="ECO:0000256" key="6">
    <source>
        <dbReference type="ARBA" id="ARBA00023002"/>
    </source>
</evidence>
<dbReference type="InterPro" id="IPR001075">
    <property type="entry name" value="NIF_FeS_clus_asmbl_NifU_C"/>
</dbReference>
<dbReference type="GO" id="GO:0005737">
    <property type="term" value="C:cytoplasm"/>
    <property type="evidence" value="ECO:0007669"/>
    <property type="project" value="TreeGrafter"/>
</dbReference>
<keyword evidence="5" id="KW-1133">Transmembrane helix</keyword>
<dbReference type="GO" id="GO:0016020">
    <property type="term" value="C:membrane"/>
    <property type="evidence" value="ECO:0007669"/>
    <property type="project" value="UniProtKB-SubCell"/>
</dbReference>